<dbReference type="Proteomes" id="UP000006643">
    <property type="component" value="Unassembled WGS sequence"/>
</dbReference>
<evidence type="ECO:0000313" key="7">
    <source>
        <dbReference type="EMBL" id="EEY65241.1"/>
    </source>
</evidence>
<evidence type="ECO:0000256" key="6">
    <source>
        <dbReference type="RuleBase" id="RU368111"/>
    </source>
</evidence>
<evidence type="ECO:0000256" key="1">
    <source>
        <dbReference type="ARBA" id="ARBA00004613"/>
    </source>
</evidence>
<evidence type="ECO:0000313" key="8">
    <source>
        <dbReference type="Proteomes" id="UP000006643"/>
    </source>
</evidence>
<proteinExistence type="inferred from homology"/>
<dbReference type="SUPFAM" id="SSF48647">
    <property type="entry name" value="Fungal elicitin"/>
    <property type="match status" value="1"/>
</dbReference>
<dbReference type="OrthoDB" id="127657at2759"/>
<evidence type="ECO:0000256" key="2">
    <source>
        <dbReference type="ARBA" id="ARBA00009544"/>
    </source>
</evidence>
<dbReference type="EMBL" id="DS028163">
    <property type="protein sequence ID" value="EEY65241.1"/>
    <property type="molecule type" value="Genomic_DNA"/>
</dbReference>
<reference evidence="8" key="1">
    <citation type="journal article" date="2009" name="Nature">
        <title>Genome sequence and analysis of the Irish potato famine pathogen Phytophthora infestans.</title>
        <authorList>
            <consortium name="The Broad Institute Genome Sequencing Platform"/>
            <person name="Haas B.J."/>
            <person name="Kamoun S."/>
            <person name="Zody M.C."/>
            <person name="Jiang R.H."/>
            <person name="Handsaker R.E."/>
            <person name="Cano L.M."/>
            <person name="Grabherr M."/>
            <person name="Kodira C.D."/>
            <person name="Raffaele S."/>
            <person name="Torto-Alalibo T."/>
            <person name="Bozkurt T.O."/>
            <person name="Ah-Fong A.M."/>
            <person name="Alvarado L."/>
            <person name="Anderson V.L."/>
            <person name="Armstrong M.R."/>
            <person name="Avrova A."/>
            <person name="Baxter L."/>
            <person name="Beynon J."/>
            <person name="Boevink P.C."/>
            <person name="Bollmann S.R."/>
            <person name="Bos J.I."/>
            <person name="Bulone V."/>
            <person name="Cai G."/>
            <person name="Cakir C."/>
            <person name="Carrington J.C."/>
            <person name="Chawner M."/>
            <person name="Conti L."/>
            <person name="Costanzo S."/>
            <person name="Ewan R."/>
            <person name="Fahlgren N."/>
            <person name="Fischbach M.A."/>
            <person name="Fugelstad J."/>
            <person name="Gilroy E.M."/>
            <person name="Gnerre S."/>
            <person name="Green P.J."/>
            <person name="Grenville-Briggs L.J."/>
            <person name="Griffith J."/>
            <person name="Grunwald N.J."/>
            <person name="Horn K."/>
            <person name="Horner N.R."/>
            <person name="Hu C.H."/>
            <person name="Huitema E."/>
            <person name="Jeong D.H."/>
            <person name="Jones A.M."/>
            <person name="Jones J.D."/>
            <person name="Jones R.W."/>
            <person name="Karlsson E.K."/>
            <person name="Kunjeti S.G."/>
            <person name="Lamour K."/>
            <person name="Liu Z."/>
            <person name="Ma L."/>
            <person name="Maclean D."/>
            <person name="Chibucos M.C."/>
            <person name="McDonald H."/>
            <person name="McWalters J."/>
            <person name="Meijer H.J."/>
            <person name="Morgan W."/>
            <person name="Morris P.F."/>
            <person name="Munro C.A."/>
            <person name="O'Neill K."/>
            <person name="Ospina-Giraldo M."/>
            <person name="Pinzon A."/>
            <person name="Pritchard L."/>
            <person name="Ramsahoye B."/>
            <person name="Ren Q."/>
            <person name="Restrepo S."/>
            <person name="Roy S."/>
            <person name="Sadanandom A."/>
            <person name="Savidor A."/>
            <person name="Schornack S."/>
            <person name="Schwartz D.C."/>
            <person name="Schumann U.D."/>
            <person name="Schwessinger B."/>
            <person name="Seyer L."/>
            <person name="Sharpe T."/>
            <person name="Silvar C."/>
            <person name="Song J."/>
            <person name="Studholme D.J."/>
            <person name="Sykes S."/>
            <person name="Thines M."/>
            <person name="van de Vondervoort P.J."/>
            <person name="Phuntumart V."/>
            <person name="Wawra S."/>
            <person name="Weide R."/>
            <person name="Win J."/>
            <person name="Young C."/>
            <person name="Zhou S."/>
            <person name="Fry W."/>
            <person name="Meyers B.C."/>
            <person name="van West P."/>
            <person name="Ristaino J."/>
            <person name="Govers F."/>
            <person name="Birch P.R."/>
            <person name="Whisson S.C."/>
            <person name="Judelson H.S."/>
            <person name="Nusbaum C."/>
        </authorList>
    </citation>
    <scope>NUCLEOTIDE SEQUENCE [LARGE SCALE GENOMIC DNA]</scope>
    <source>
        <strain evidence="8">T30-4</strain>
    </source>
</reference>
<organism evidence="7 8">
    <name type="scientific">Phytophthora infestans (strain T30-4)</name>
    <name type="common">Potato late blight agent</name>
    <dbReference type="NCBI Taxonomy" id="403677"/>
    <lineage>
        <taxon>Eukaryota</taxon>
        <taxon>Sar</taxon>
        <taxon>Stramenopiles</taxon>
        <taxon>Oomycota</taxon>
        <taxon>Peronosporomycetes</taxon>
        <taxon>Peronosporales</taxon>
        <taxon>Peronosporaceae</taxon>
        <taxon>Phytophthora</taxon>
    </lineage>
</organism>
<keyword evidence="5 6" id="KW-1015">Disulfide bond</keyword>
<comment type="function">
    <text evidence="6">Induces local and distal defense responses (incompatible hypersensitive reaction) in plants from the solanaceae and cruciferae families. Elicits leaf necrosis and causes the accumulation of pathogenesis-related proteins. Might interact with the lipidic molecules of the plasma membrane.</text>
</comment>
<evidence type="ECO:0000256" key="3">
    <source>
        <dbReference type="ARBA" id="ARBA00022525"/>
    </source>
</evidence>
<dbReference type="HOGENOM" id="CLU_1647058_0_0_1"/>
<dbReference type="InterPro" id="IPR036470">
    <property type="entry name" value="Elicitin_sf"/>
</dbReference>
<dbReference type="RefSeq" id="XP_002897305.1">
    <property type="nucleotide sequence ID" value="XM_002897259.1"/>
</dbReference>
<gene>
    <name evidence="7" type="ORF">PITG_16874</name>
</gene>
<dbReference type="Gene3D" id="1.10.239.10">
    <property type="entry name" value="Elicitin domain"/>
    <property type="match status" value="1"/>
</dbReference>
<dbReference type="GO" id="GO:0005576">
    <property type="term" value="C:extracellular region"/>
    <property type="evidence" value="ECO:0007669"/>
    <property type="project" value="UniProtKB-SubCell"/>
</dbReference>
<dbReference type="GeneID" id="9469431"/>
<protein>
    <recommendedName>
        <fullName evidence="6">Elicitin</fullName>
    </recommendedName>
</protein>
<dbReference type="KEGG" id="pif:PITG_16874"/>
<dbReference type="AlphaFoldDB" id="D0NUA8"/>
<dbReference type="VEuPathDB" id="FungiDB:PITG_16874"/>
<keyword evidence="4 6" id="KW-0928">Hypersensitive response elicitation</keyword>
<accession>D0NUA8</accession>
<dbReference type="GO" id="GO:0052040">
    <property type="term" value="P:symbiont-mediated perturbation of host programmed cell death"/>
    <property type="evidence" value="ECO:0007669"/>
    <property type="project" value="UniProtKB-UniRule"/>
</dbReference>
<dbReference type="Pfam" id="PF00964">
    <property type="entry name" value="Elicitin"/>
    <property type="match status" value="1"/>
</dbReference>
<keyword evidence="3 6" id="KW-0964">Secreted</keyword>
<sequence length="161" mass="17999">MAVSSSFRCRATPHFRRLRRHLVVRLRCQHLWLARGLLCVGLVSAAEYIDQCATDSGYVFTAASIPDQDTVEKMCASSACQNLLADVQAMGRSECVIPVGDNILLLADLVDYVLPGVVHGLDHEQHVDLHDCCEHYHFVRELGFDTNGHLGCYCVVYKLHE</sequence>
<dbReference type="SMART" id="SM01187">
    <property type="entry name" value="Elicitin"/>
    <property type="match status" value="1"/>
</dbReference>
<evidence type="ECO:0000256" key="4">
    <source>
        <dbReference type="ARBA" id="ARBA00022978"/>
    </source>
</evidence>
<comment type="similarity">
    <text evidence="2 6">Belongs to the elicitin family.</text>
</comment>
<dbReference type="InParanoid" id="D0NUA8"/>
<comment type="subcellular location">
    <subcellularLocation>
        <location evidence="1 6">Secreted</location>
    </subcellularLocation>
</comment>
<name>D0NUA8_PHYIT</name>
<dbReference type="InterPro" id="IPR002200">
    <property type="entry name" value="Elicitin"/>
</dbReference>
<evidence type="ECO:0000256" key="5">
    <source>
        <dbReference type="ARBA" id="ARBA00023157"/>
    </source>
</evidence>
<keyword evidence="8" id="KW-1185">Reference proteome</keyword>